<feature type="coiled-coil region" evidence="10">
    <location>
        <begin position="264"/>
        <end position="344"/>
    </location>
</feature>
<protein>
    <recommendedName>
        <fullName evidence="4">Structural maintenance of chromosomes protein 5</fullName>
    </recommendedName>
</protein>
<dbReference type="Pfam" id="PF13476">
    <property type="entry name" value="AAA_23"/>
    <property type="match status" value="1"/>
</dbReference>
<dbReference type="AlphaFoldDB" id="A0AAN6TN05"/>
<feature type="coiled-coil region" evidence="10">
    <location>
        <begin position="924"/>
        <end position="961"/>
    </location>
</feature>
<feature type="compositionally biased region" description="Acidic residues" evidence="11">
    <location>
        <begin position="52"/>
        <end position="61"/>
    </location>
</feature>
<dbReference type="GeneID" id="89936989"/>
<evidence type="ECO:0000256" key="1">
    <source>
        <dbReference type="ARBA" id="ARBA00004123"/>
    </source>
</evidence>
<dbReference type="GO" id="GO:0005634">
    <property type="term" value="C:nucleus"/>
    <property type="evidence" value="ECO:0007669"/>
    <property type="project" value="UniProtKB-SubCell"/>
</dbReference>
<feature type="domain" description="Rad50/SbcC-type AAA" evidence="12">
    <location>
        <begin position="94"/>
        <end position="309"/>
    </location>
</feature>
<evidence type="ECO:0000256" key="9">
    <source>
        <dbReference type="ARBA" id="ARBA00023242"/>
    </source>
</evidence>
<accession>A0AAN6TN05</accession>
<keyword evidence="9" id="KW-0539">Nucleus</keyword>
<dbReference type="FunFam" id="3.40.50.300:FF:001301">
    <property type="entry name" value="Structural maintenance of chromosomes 5"/>
    <property type="match status" value="1"/>
</dbReference>
<feature type="coiled-coil region" evidence="10">
    <location>
        <begin position="438"/>
        <end position="507"/>
    </location>
</feature>
<evidence type="ECO:0000256" key="2">
    <source>
        <dbReference type="ARBA" id="ARBA00004286"/>
    </source>
</evidence>
<dbReference type="PANTHER" id="PTHR45916">
    <property type="entry name" value="STRUCTURAL MAINTENANCE OF CHROMOSOMES PROTEIN 5"/>
    <property type="match status" value="1"/>
</dbReference>
<evidence type="ECO:0000259" key="12">
    <source>
        <dbReference type="Pfam" id="PF13476"/>
    </source>
</evidence>
<keyword evidence="5" id="KW-0158">Chromosome</keyword>
<dbReference type="GO" id="GO:0016887">
    <property type="term" value="F:ATP hydrolysis activity"/>
    <property type="evidence" value="ECO:0007669"/>
    <property type="project" value="InterPro"/>
</dbReference>
<evidence type="ECO:0000256" key="3">
    <source>
        <dbReference type="ARBA" id="ARBA00010171"/>
    </source>
</evidence>
<evidence type="ECO:0000256" key="10">
    <source>
        <dbReference type="SAM" id="Coils"/>
    </source>
</evidence>
<dbReference type="EMBL" id="MU853332">
    <property type="protein sequence ID" value="KAK4117509.1"/>
    <property type="molecule type" value="Genomic_DNA"/>
</dbReference>
<proteinExistence type="inferred from homology"/>
<keyword evidence="14" id="KW-1185">Reference proteome</keyword>
<feature type="region of interest" description="Disordered" evidence="11">
    <location>
        <begin position="1"/>
        <end position="86"/>
    </location>
</feature>
<comment type="similarity">
    <text evidence="3">Belongs to the SMC family. SMC5 subfamily.</text>
</comment>
<feature type="coiled-coil region" evidence="10">
    <location>
        <begin position="373"/>
        <end position="407"/>
    </location>
</feature>
<dbReference type="InterPro" id="IPR038729">
    <property type="entry name" value="Rad50/SbcC_AAA"/>
</dbReference>
<dbReference type="PANTHER" id="PTHR45916:SF1">
    <property type="entry name" value="STRUCTURAL MAINTENANCE OF CHROMOSOMES PROTEIN 5"/>
    <property type="match status" value="1"/>
</dbReference>
<dbReference type="Gene3D" id="1.10.287.1490">
    <property type="match status" value="1"/>
</dbReference>
<dbReference type="Gene3D" id="3.40.50.300">
    <property type="entry name" value="P-loop containing nucleotide triphosphate hydrolases"/>
    <property type="match status" value="2"/>
</dbReference>
<evidence type="ECO:0000256" key="6">
    <source>
        <dbReference type="ARBA" id="ARBA00022741"/>
    </source>
</evidence>
<reference evidence="13" key="1">
    <citation type="journal article" date="2023" name="Mol. Phylogenet. Evol.">
        <title>Genome-scale phylogeny and comparative genomics of the fungal order Sordariales.</title>
        <authorList>
            <person name="Hensen N."/>
            <person name="Bonometti L."/>
            <person name="Westerberg I."/>
            <person name="Brannstrom I.O."/>
            <person name="Guillou S."/>
            <person name="Cros-Aarteil S."/>
            <person name="Calhoun S."/>
            <person name="Haridas S."/>
            <person name="Kuo A."/>
            <person name="Mondo S."/>
            <person name="Pangilinan J."/>
            <person name="Riley R."/>
            <person name="LaButti K."/>
            <person name="Andreopoulos B."/>
            <person name="Lipzen A."/>
            <person name="Chen C."/>
            <person name="Yan M."/>
            <person name="Daum C."/>
            <person name="Ng V."/>
            <person name="Clum A."/>
            <person name="Steindorff A."/>
            <person name="Ohm R.A."/>
            <person name="Martin F."/>
            <person name="Silar P."/>
            <person name="Natvig D.O."/>
            <person name="Lalanne C."/>
            <person name="Gautier V."/>
            <person name="Ament-Velasquez S.L."/>
            <person name="Kruys A."/>
            <person name="Hutchinson M.I."/>
            <person name="Powell A.J."/>
            <person name="Barry K."/>
            <person name="Miller A.N."/>
            <person name="Grigoriev I.V."/>
            <person name="Debuchy R."/>
            <person name="Gladieux P."/>
            <person name="Hiltunen Thoren M."/>
            <person name="Johannesson H."/>
        </authorList>
    </citation>
    <scope>NUCLEOTIDE SEQUENCE</scope>
    <source>
        <strain evidence="13">CBS 508.74</strain>
    </source>
</reference>
<evidence type="ECO:0000256" key="4">
    <source>
        <dbReference type="ARBA" id="ARBA00018687"/>
    </source>
</evidence>
<reference evidence="13" key="2">
    <citation type="submission" date="2023-05" db="EMBL/GenBank/DDBJ databases">
        <authorList>
            <consortium name="Lawrence Berkeley National Laboratory"/>
            <person name="Steindorff A."/>
            <person name="Hensen N."/>
            <person name="Bonometti L."/>
            <person name="Westerberg I."/>
            <person name="Brannstrom I.O."/>
            <person name="Guillou S."/>
            <person name="Cros-Aarteil S."/>
            <person name="Calhoun S."/>
            <person name="Haridas S."/>
            <person name="Kuo A."/>
            <person name="Mondo S."/>
            <person name="Pangilinan J."/>
            <person name="Riley R."/>
            <person name="Labutti K."/>
            <person name="Andreopoulos B."/>
            <person name="Lipzen A."/>
            <person name="Chen C."/>
            <person name="Yanf M."/>
            <person name="Daum C."/>
            <person name="Ng V."/>
            <person name="Clum A."/>
            <person name="Ohm R."/>
            <person name="Martin F."/>
            <person name="Silar P."/>
            <person name="Natvig D."/>
            <person name="Lalanne C."/>
            <person name="Gautier V."/>
            <person name="Ament-Velasquez S.L."/>
            <person name="Kruys A."/>
            <person name="Hutchinson M.I."/>
            <person name="Powell A.J."/>
            <person name="Barry K."/>
            <person name="Miller A.N."/>
            <person name="Grigoriev I.V."/>
            <person name="Debuchy R."/>
            <person name="Gladieux P."/>
            <person name="Thoren M.H."/>
            <person name="Johannesson H."/>
        </authorList>
    </citation>
    <scope>NUCLEOTIDE SEQUENCE</scope>
    <source>
        <strain evidence="13">CBS 508.74</strain>
    </source>
</reference>
<dbReference type="GO" id="GO:0005524">
    <property type="term" value="F:ATP binding"/>
    <property type="evidence" value="ECO:0007669"/>
    <property type="project" value="UniProtKB-KW"/>
</dbReference>
<evidence type="ECO:0000313" key="13">
    <source>
        <dbReference type="EMBL" id="KAK4117509.1"/>
    </source>
</evidence>
<evidence type="ECO:0000256" key="8">
    <source>
        <dbReference type="ARBA" id="ARBA00023054"/>
    </source>
</evidence>
<keyword evidence="8 10" id="KW-0175">Coiled coil</keyword>
<gene>
    <name evidence="13" type="ORF">N656DRAFT_743873</name>
</gene>
<dbReference type="RefSeq" id="XP_064675079.1">
    <property type="nucleotide sequence ID" value="XM_064812864.1"/>
</dbReference>
<keyword evidence="6" id="KW-0547">Nucleotide-binding</keyword>
<organism evidence="13 14">
    <name type="scientific">Canariomyces notabilis</name>
    <dbReference type="NCBI Taxonomy" id="2074819"/>
    <lineage>
        <taxon>Eukaryota</taxon>
        <taxon>Fungi</taxon>
        <taxon>Dikarya</taxon>
        <taxon>Ascomycota</taxon>
        <taxon>Pezizomycotina</taxon>
        <taxon>Sordariomycetes</taxon>
        <taxon>Sordariomycetidae</taxon>
        <taxon>Sordariales</taxon>
        <taxon>Chaetomiaceae</taxon>
        <taxon>Canariomyces</taxon>
    </lineage>
</organism>
<evidence type="ECO:0000256" key="5">
    <source>
        <dbReference type="ARBA" id="ARBA00022454"/>
    </source>
</evidence>
<dbReference type="InterPro" id="IPR027417">
    <property type="entry name" value="P-loop_NTPase"/>
</dbReference>
<dbReference type="Proteomes" id="UP001302812">
    <property type="component" value="Unassembled WGS sequence"/>
</dbReference>
<evidence type="ECO:0000256" key="11">
    <source>
        <dbReference type="SAM" id="MobiDB-lite"/>
    </source>
</evidence>
<sequence>MPSSAGLEKPDQNPDSEPLFGDGGPPRGSNADSDPFRFLQLRGGDGSRTFDQDEDENEASSDYDMVQPPARQPALSRLGNSVSSSEFQPGSIVRVKVRNFVTYEEAEFFLGPNLNMVIGPNGTGKSSLVCAICLGLGYSSSVLGRASAFGEFVKHGKDEAEIEVELQKKPEDAENYVVGLCIKREDNSRKFTLNGQRVPHKEVQKLMRSLRIQIDNLCQFLPQDKVAEFAGLSPVELLEKTLHAAAPEEMIDWQLQLKEDYKLQRDLQKNAEKIREELRKMEARQQVLQADVEKLRERKAIQEEIEHLTKLRVVVRYKESRENLKAAKRRKTEAERFLKRLQDSVAPALQAVNKKQEYHSKIKSVLNNRQQRLQAAQAAADSAVGQVEAAESKCQELSTKKEAEKGTFATKRKELSRLRKTITDLEASYRQAPKEFDAADWNRRIREQEHQLRDAERNAKEIDDEWTQLRNQGHENRNKIGRLRSSLEGLESQRGQLLTQLKRFNADAAKGWEWLAENQEGFRQEVFGPPMLSCSVKNSAYTDLVQSMLQQDDFLCFTAQNKDDHKKLSDQFYGKMGLSVTIRTCFTPYSSFKSPLPKEQLESLGFDGYVKDYLEGPEPVLAMLCSEKKLHTSAVALKDISDEQFERIQQMEHPSQFAAGKTLYRIIRRREYGPSAVSTRVQQVGKGRFWTDQPVDAAEREAIERQIQELERQRAELTKRYNAVNMRKTEVREEIEEMEKKKRALEKAKHELQKQFMMWQSLPNKIESEKRSLQQTEEAMSELRGKISELDKLHDQEVLDKARAVLHHHKQIDGIRNARQALLEAQVLLLEAESDVAILKDRNSEITQQLEEGKRSLQEITREVAELREATVQALKEAESVMAPEKDDSLSVKAVGQTVELVDQAISVERAKLEVIHASNPAALEEYERYAAKIERERANQANQESKLAELNERIKHIKGQWEPRLDRLVGQINEAFSYNFEQISCAGEVGVHKDEDFDKWAIEVKVKFRENETLQRLDQHRQSGGERAVSTIFYLMALQSMAQAPFRVVDEINQGMDPRNERMVHERMVEVACREHTSQYFLITPKLLSGLRYDERMRVHTIVSGEHVDEKGTEMMNFANFVKIQRRLTGR</sequence>
<dbReference type="GO" id="GO:0030915">
    <property type="term" value="C:Smc5-Smc6 complex"/>
    <property type="evidence" value="ECO:0007669"/>
    <property type="project" value="TreeGrafter"/>
</dbReference>
<evidence type="ECO:0000313" key="14">
    <source>
        <dbReference type="Proteomes" id="UP001302812"/>
    </source>
</evidence>
<comment type="subcellular location">
    <subcellularLocation>
        <location evidence="2">Chromosome</location>
    </subcellularLocation>
    <subcellularLocation>
        <location evidence="1">Nucleus</location>
    </subcellularLocation>
</comment>
<comment type="caution">
    <text evidence="13">The sequence shown here is derived from an EMBL/GenBank/DDBJ whole genome shotgun (WGS) entry which is preliminary data.</text>
</comment>
<dbReference type="SUPFAM" id="SSF52540">
    <property type="entry name" value="P-loop containing nucleoside triphosphate hydrolases"/>
    <property type="match status" value="2"/>
</dbReference>
<evidence type="ECO:0000256" key="7">
    <source>
        <dbReference type="ARBA" id="ARBA00022840"/>
    </source>
</evidence>
<feature type="coiled-coil region" evidence="10">
    <location>
        <begin position="700"/>
        <end position="877"/>
    </location>
</feature>
<dbReference type="GO" id="GO:0000724">
    <property type="term" value="P:double-strand break repair via homologous recombination"/>
    <property type="evidence" value="ECO:0007669"/>
    <property type="project" value="TreeGrafter"/>
</dbReference>
<keyword evidence="7" id="KW-0067">ATP-binding</keyword>
<name>A0AAN6TN05_9PEZI</name>
<dbReference type="GO" id="GO:0003697">
    <property type="term" value="F:single-stranded DNA binding"/>
    <property type="evidence" value="ECO:0007669"/>
    <property type="project" value="TreeGrafter"/>
</dbReference>